<evidence type="ECO:0000313" key="1">
    <source>
        <dbReference type="EMBL" id="MEJ8815583.1"/>
    </source>
</evidence>
<name>A0ABU8VPL7_9BURK</name>
<sequence>MPLQLRERFHPGRVGVVRRANEALPHAASRFLAHFTEQTRACLASGDPRMKRVFRSVELLAEEPAG</sequence>
<dbReference type="EMBL" id="JBBKZU010000021">
    <property type="protein sequence ID" value="MEJ8815583.1"/>
    <property type="molecule type" value="Genomic_DNA"/>
</dbReference>
<dbReference type="Proteomes" id="UP001365846">
    <property type="component" value="Unassembled WGS sequence"/>
</dbReference>
<dbReference type="RefSeq" id="WP_340360786.1">
    <property type="nucleotide sequence ID" value="NZ_JBBKZU010000021.1"/>
</dbReference>
<protein>
    <submittedName>
        <fullName evidence="1">Uncharacterized protein</fullName>
    </submittedName>
</protein>
<reference evidence="1 2" key="1">
    <citation type="submission" date="2024-03" db="EMBL/GenBank/DDBJ databases">
        <title>Novel species of the genus Variovorax.</title>
        <authorList>
            <person name="Liu Q."/>
            <person name="Xin Y.-H."/>
        </authorList>
    </citation>
    <scope>NUCLEOTIDE SEQUENCE [LARGE SCALE GENOMIC DNA]</scope>
    <source>
        <strain evidence="1 2">KACC 18899</strain>
    </source>
</reference>
<keyword evidence="2" id="KW-1185">Reference proteome</keyword>
<organism evidence="1 2">
    <name type="scientific">Variovorax ureilyticus</name>
    <dbReference type="NCBI Taxonomy" id="1836198"/>
    <lineage>
        <taxon>Bacteria</taxon>
        <taxon>Pseudomonadati</taxon>
        <taxon>Pseudomonadota</taxon>
        <taxon>Betaproteobacteria</taxon>
        <taxon>Burkholderiales</taxon>
        <taxon>Comamonadaceae</taxon>
        <taxon>Variovorax</taxon>
    </lineage>
</organism>
<comment type="caution">
    <text evidence="1">The sequence shown here is derived from an EMBL/GenBank/DDBJ whole genome shotgun (WGS) entry which is preliminary data.</text>
</comment>
<evidence type="ECO:0000313" key="2">
    <source>
        <dbReference type="Proteomes" id="UP001365846"/>
    </source>
</evidence>
<gene>
    <name evidence="1" type="ORF">WKW77_31280</name>
</gene>
<accession>A0ABU8VPL7</accession>
<proteinExistence type="predicted"/>